<organism evidence="2 3">
    <name type="scientific">Pseudotenacibaculum haliotis</name>
    <dbReference type="NCBI Taxonomy" id="1862138"/>
    <lineage>
        <taxon>Bacteria</taxon>
        <taxon>Pseudomonadati</taxon>
        <taxon>Bacteroidota</taxon>
        <taxon>Flavobacteriia</taxon>
        <taxon>Flavobacteriales</taxon>
        <taxon>Flavobacteriaceae</taxon>
        <taxon>Pseudotenacibaculum</taxon>
    </lineage>
</organism>
<comment type="caution">
    <text evidence="2">The sequence shown here is derived from an EMBL/GenBank/DDBJ whole genome shotgun (WGS) entry which is preliminary data.</text>
</comment>
<keyword evidence="3" id="KW-1185">Reference proteome</keyword>
<gene>
    <name evidence="2" type="ORF">ACFSRZ_07465</name>
</gene>
<sequence>MKTQKLLLSLLVILLPFYVNAQETNLSRAGTTGIGIDLSSWEGMTFRNSLTTSNSRVGNKSLETFYESVTGVSPYINDTFMPAKVNNFKQIATARYDAYKDLFVVKINESKSLYLEKRLGNRVTFIATKEMYQVFYDEEEKARFFKIEKMTPHFSLLIKQEIVLRGGEKPRSSYDKYVAPFFKRTKDKLYLSLDNRLAVKAPTSKKKFFKLFKDEAGAIKSFVKKNKLNIKEKSDILRILNYYATL</sequence>
<proteinExistence type="predicted"/>
<dbReference type="RefSeq" id="WP_379665916.1">
    <property type="nucleotide sequence ID" value="NZ_JBHULH010000003.1"/>
</dbReference>
<protein>
    <submittedName>
        <fullName evidence="2">Uncharacterized protein</fullName>
    </submittedName>
</protein>
<evidence type="ECO:0000313" key="2">
    <source>
        <dbReference type="EMBL" id="MFD2567207.1"/>
    </source>
</evidence>
<name>A0ABW5LR11_9FLAO</name>
<feature type="signal peptide" evidence="1">
    <location>
        <begin position="1"/>
        <end position="21"/>
    </location>
</feature>
<feature type="chain" id="PRO_5047344961" evidence="1">
    <location>
        <begin position="22"/>
        <end position="246"/>
    </location>
</feature>
<accession>A0ABW5LR11</accession>
<evidence type="ECO:0000313" key="3">
    <source>
        <dbReference type="Proteomes" id="UP001597508"/>
    </source>
</evidence>
<dbReference type="EMBL" id="JBHULH010000003">
    <property type="protein sequence ID" value="MFD2567207.1"/>
    <property type="molecule type" value="Genomic_DNA"/>
</dbReference>
<dbReference type="Proteomes" id="UP001597508">
    <property type="component" value="Unassembled WGS sequence"/>
</dbReference>
<keyword evidence="1" id="KW-0732">Signal</keyword>
<evidence type="ECO:0000256" key="1">
    <source>
        <dbReference type="SAM" id="SignalP"/>
    </source>
</evidence>
<reference evidence="3" key="1">
    <citation type="journal article" date="2019" name="Int. J. Syst. Evol. Microbiol.">
        <title>The Global Catalogue of Microorganisms (GCM) 10K type strain sequencing project: providing services to taxonomists for standard genome sequencing and annotation.</title>
        <authorList>
            <consortium name="The Broad Institute Genomics Platform"/>
            <consortium name="The Broad Institute Genome Sequencing Center for Infectious Disease"/>
            <person name="Wu L."/>
            <person name="Ma J."/>
        </authorList>
    </citation>
    <scope>NUCLEOTIDE SEQUENCE [LARGE SCALE GENOMIC DNA]</scope>
    <source>
        <strain evidence="3">KCTC 52127</strain>
    </source>
</reference>